<evidence type="ECO:0000313" key="3">
    <source>
        <dbReference type="EMBL" id="MEU5712485.1"/>
    </source>
</evidence>
<proteinExistence type="predicted"/>
<name>A0ABV3AL38_9ACTN</name>
<feature type="domain" description="ABC-type glycine betaine transport system substrate-binding" evidence="2">
    <location>
        <begin position="43"/>
        <end position="311"/>
    </location>
</feature>
<organism evidence="3 4">
    <name type="scientific">Streptomyces flaveolus</name>
    <dbReference type="NCBI Taxonomy" id="67297"/>
    <lineage>
        <taxon>Bacteria</taxon>
        <taxon>Bacillati</taxon>
        <taxon>Actinomycetota</taxon>
        <taxon>Actinomycetes</taxon>
        <taxon>Kitasatosporales</taxon>
        <taxon>Streptomycetaceae</taxon>
        <taxon>Streptomyces</taxon>
    </lineage>
</organism>
<evidence type="ECO:0000313" key="4">
    <source>
        <dbReference type="Proteomes" id="UP001551011"/>
    </source>
</evidence>
<keyword evidence="1" id="KW-0732">Signal</keyword>
<feature type="signal peptide" evidence="1">
    <location>
        <begin position="1"/>
        <end position="23"/>
    </location>
</feature>
<keyword evidence="4" id="KW-1185">Reference proteome</keyword>
<evidence type="ECO:0000256" key="1">
    <source>
        <dbReference type="SAM" id="SignalP"/>
    </source>
</evidence>
<sequence>MRRTMMAAASLLSLALTSGCALGSSGADEGSGPARSGPLKGVTVNVASKNFTEQLLLCEITAQRLESQGASVKRTCGMSGTNAVRAALTSGDVDMYWEYTGTGWLALQQRGNITDPQALYEKVSALDRSENDVVWLPPAAANNTYAVAVKTSAGKKLGVATLSDYAELASKDPGSAGFCGASEFFGRDDGWPGLQKAYGFNLPKSDAAELAEGPIYNAVAKGDPCNFGEVFATDGRISALGLTVLKDDKKFFPPYNLSLNVRGTVLKKYPSIQTVMDPVSKLLVTAQLQKLNAEIDVDGKRPEEVASQWLSANKLK</sequence>
<comment type="caution">
    <text evidence="3">The sequence shown here is derived from an EMBL/GenBank/DDBJ whole genome shotgun (WGS) entry which is preliminary data.</text>
</comment>
<protein>
    <submittedName>
        <fullName evidence="3">Glycine betaine ABC transporter substrate-binding protein</fullName>
    </submittedName>
</protein>
<dbReference type="Proteomes" id="UP001551011">
    <property type="component" value="Unassembled WGS sequence"/>
</dbReference>
<dbReference type="RefSeq" id="WP_356197414.1">
    <property type="nucleotide sequence ID" value="NZ_JBEXDP010000112.1"/>
</dbReference>
<reference evidence="3 4" key="1">
    <citation type="submission" date="2024-06" db="EMBL/GenBank/DDBJ databases">
        <title>The Natural Products Discovery Center: Release of the First 8490 Sequenced Strains for Exploring Actinobacteria Biosynthetic Diversity.</title>
        <authorList>
            <person name="Kalkreuter E."/>
            <person name="Kautsar S.A."/>
            <person name="Yang D."/>
            <person name="Bader C.D."/>
            <person name="Teijaro C.N."/>
            <person name="Fluegel L."/>
            <person name="Davis C.M."/>
            <person name="Simpson J.R."/>
            <person name="Lauterbach L."/>
            <person name="Steele A.D."/>
            <person name="Gui C."/>
            <person name="Meng S."/>
            <person name="Li G."/>
            <person name="Viehrig K."/>
            <person name="Ye F."/>
            <person name="Su P."/>
            <person name="Kiefer A.F."/>
            <person name="Nichols A."/>
            <person name="Cepeda A.J."/>
            <person name="Yan W."/>
            <person name="Fan B."/>
            <person name="Jiang Y."/>
            <person name="Adhikari A."/>
            <person name="Zheng C.-J."/>
            <person name="Schuster L."/>
            <person name="Cowan T.M."/>
            <person name="Smanski M.J."/>
            <person name="Chevrette M.G."/>
            <person name="De Carvalho L.P.S."/>
            <person name="Shen B."/>
        </authorList>
    </citation>
    <scope>NUCLEOTIDE SEQUENCE [LARGE SCALE GENOMIC DNA]</scope>
    <source>
        <strain evidence="3 4">NPDC020594</strain>
    </source>
</reference>
<dbReference type="CDD" id="cd13611">
    <property type="entry name" value="PBP2_YehZ"/>
    <property type="match status" value="1"/>
</dbReference>
<evidence type="ECO:0000259" key="2">
    <source>
        <dbReference type="Pfam" id="PF04069"/>
    </source>
</evidence>
<dbReference type="SUPFAM" id="SSF53850">
    <property type="entry name" value="Periplasmic binding protein-like II"/>
    <property type="match status" value="1"/>
</dbReference>
<accession>A0ABV3AL38</accession>
<dbReference type="PROSITE" id="PS51257">
    <property type="entry name" value="PROKAR_LIPOPROTEIN"/>
    <property type="match status" value="1"/>
</dbReference>
<feature type="chain" id="PRO_5047143953" evidence="1">
    <location>
        <begin position="24"/>
        <end position="316"/>
    </location>
</feature>
<dbReference type="Gene3D" id="3.40.190.10">
    <property type="entry name" value="Periplasmic binding protein-like II"/>
    <property type="match status" value="1"/>
</dbReference>
<dbReference type="Gene3D" id="3.40.190.120">
    <property type="entry name" value="Osmoprotection protein (prox), domain 2"/>
    <property type="match status" value="1"/>
</dbReference>
<dbReference type="InterPro" id="IPR007210">
    <property type="entry name" value="ABC_Gly_betaine_transp_sub-bd"/>
</dbReference>
<dbReference type="EMBL" id="JBFAEG010000036">
    <property type="protein sequence ID" value="MEU5712485.1"/>
    <property type="molecule type" value="Genomic_DNA"/>
</dbReference>
<dbReference type="Pfam" id="PF04069">
    <property type="entry name" value="OpuAC"/>
    <property type="match status" value="1"/>
</dbReference>
<gene>
    <name evidence="3" type="ORF">AB0H04_37590</name>
</gene>